<dbReference type="GO" id="GO:0046872">
    <property type="term" value="F:metal ion binding"/>
    <property type="evidence" value="ECO:0007669"/>
    <property type="project" value="UniProtKB-KW"/>
</dbReference>
<evidence type="ECO:0000256" key="2">
    <source>
        <dbReference type="ARBA" id="ARBA00022723"/>
    </source>
</evidence>
<keyword evidence="1" id="KW-0349">Heme</keyword>
<dbReference type="SUPFAM" id="SSF46626">
    <property type="entry name" value="Cytochrome c"/>
    <property type="match status" value="1"/>
</dbReference>
<feature type="non-terminal residue" evidence="5">
    <location>
        <position position="1"/>
    </location>
</feature>
<evidence type="ECO:0000313" key="5">
    <source>
        <dbReference type="EMBL" id="SVB26560.1"/>
    </source>
</evidence>
<evidence type="ECO:0000259" key="4">
    <source>
        <dbReference type="PROSITE" id="PS51007"/>
    </source>
</evidence>
<evidence type="ECO:0000256" key="3">
    <source>
        <dbReference type="ARBA" id="ARBA00023004"/>
    </source>
</evidence>
<feature type="domain" description="Cytochrome c" evidence="4">
    <location>
        <begin position="36"/>
        <end position="137"/>
    </location>
</feature>
<dbReference type="GO" id="GO:0020037">
    <property type="term" value="F:heme binding"/>
    <property type="evidence" value="ECO:0007669"/>
    <property type="project" value="InterPro"/>
</dbReference>
<reference evidence="5" key="1">
    <citation type="submission" date="2018-05" db="EMBL/GenBank/DDBJ databases">
        <authorList>
            <person name="Lanie J.A."/>
            <person name="Ng W.-L."/>
            <person name="Kazmierczak K.M."/>
            <person name="Andrzejewski T.M."/>
            <person name="Davidsen T.M."/>
            <person name="Wayne K.J."/>
            <person name="Tettelin H."/>
            <person name="Glass J.I."/>
            <person name="Rusch D."/>
            <person name="Podicherti R."/>
            <person name="Tsui H.-C.T."/>
            <person name="Winkler M.E."/>
        </authorList>
    </citation>
    <scope>NUCLEOTIDE SEQUENCE</scope>
</reference>
<dbReference type="InterPro" id="IPR036909">
    <property type="entry name" value="Cyt_c-like_dom_sf"/>
</dbReference>
<dbReference type="PROSITE" id="PS51007">
    <property type="entry name" value="CYTC"/>
    <property type="match status" value="1"/>
</dbReference>
<proteinExistence type="predicted"/>
<organism evidence="5">
    <name type="scientific">marine metagenome</name>
    <dbReference type="NCBI Taxonomy" id="408172"/>
    <lineage>
        <taxon>unclassified sequences</taxon>
        <taxon>metagenomes</taxon>
        <taxon>ecological metagenomes</taxon>
    </lineage>
</organism>
<keyword evidence="3" id="KW-0408">Iron</keyword>
<evidence type="ECO:0000256" key="1">
    <source>
        <dbReference type="ARBA" id="ARBA00022617"/>
    </source>
</evidence>
<dbReference type="AlphaFoldDB" id="A0A382CKG1"/>
<name>A0A382CKG1_9ZZZZ</name>
<dbReference type="InterPro" id="IPR009056">
    <property type="entry name" value="Cyt_c-like_dom"/>
</dbReference>
<gene>
    <name evidence="5" type="ORF">METZ01_LOCUS179414</name>
</gene>
<keyword evidence="2" id="KW-0479">Metal-binding</keyword>
<accession>A0A382CKG1</accession>
<dbReference type="EMBL" id="UINC01034942">
    <property type="protein sequence ID" value="SVB26560.1"/>
    <property type="molecule type" value="Genomic_DNA"/>
</dbReference>
<protein>
    <recommendedName>
        <fullName evidence="4">Cytochrome c domain-containing protein</fullName>
    </recommendedName>
</protein>
<dbReference type="GO" id="GO:0009055">
    <property type="term" value="F:electron transfer activity"/>
    <property type="evidence" value="ECO:0007669"/>
    <property type="project" value="InterPro"/>
</dbReference>
<sequence>KVEEDEEILDFTARVYSLLANQEGRVLIKLPKGMNREAYLGYKTFLSTDAKVSNGNCVVCHVPEKFTDLKNHALSEGGKAMPTPSLRNMNKRKVDISKALKGKLATAEKPGAPKDYQSIKLDKDDLTHLEAFLKLLDDVEDKNFRDLIIQAKVLDTSQN</sequence>